<dbReference type="InterPro" id="IPR046701">
    <property type="entry name" value="DUF6571"/>
</dbReference>
<evidence type="ECO:0000259" key="2">
    <source>
        <dbReference type="Pfam" id="PF20211"/>
    </source>
</evidence>
<evidence type="ECO:0000313" key="3">
    <source>
        <dbReference type="EMBL" id="BDA63225.1"/>
    </source>
</evidence>
<feature type="region of interest" description="Disordered" evidence="1">
    <location>
        <begin position="654"/>
        <end position="673"/>
    </location>
</feature>
<dbReference type="RefSeq" id="WP_223909676.1">
    <property type="nucleotide sequence ID" value="NZ_AP025017.1"/>
</dbReference>
<dbReference type="Pfam" id="PF20211">
    <property type="entry name" value="DUF6571"/>
    <property type="match status" value="1"/>
</dbReference>
<gene>
    <name evidence="3" type="ORF">MANAM107_00590</name>
</gene>
<evidence type="ECO:0000313" key="4">
    <source>
        <dbReference type="Proteomes" id="UP000824496"/>
    </source>
</evidence>
<reference evidence="3 4" key="1">
    <citation type="submission" date="2021-08" db="EMBL/GenBank/DDBJ databases">
        <title>Whole genome sequence of novel Actinomyces species strain MAS-1.</title>
        <authorList>
            <person name="Saito M."/>
            <person name="Kuwahara N."/>
            <person name="Takizawa T."/>
            <person name="Gotouda H."/>
            <person name="Ochiai T."/>
        </authorList>
    </citation>
    <scope>NUCLEOTIDE SEQUENCE [LARGE SCALE GENOMIC DNA]</scope>
    <source>
        <strain evidence="3 4">MAS-1</strain>
    </source>
</reference>
<dbReference type="EMBL" id="AP025017">
    <property type="protein sequence ID" value="BDA63225.1"/>
    <property type="molecule type" value="Genomic_DNA"/>
</dbReference>
<protein>
    <recommendedName>
        <fullName evidence="2">DUF6571 domain-containing protein</fullName>
    </recommendedName>
</protein>
<accession>A0ABM7U6P9</accession>
<proteinExistence type="predicted"/>
<keyword evidence="4" id="KW-1185">Reference proteome</keyword>
<feature type="region of interest" description="Disordered" evidence="1">
    <location>
        <begin position="142"/>
        <end position="162"/>
    </location>
</feature>
<sequence>MAFIQIDINGMMTVINNLTERATAINAQRKNIRDSSTENHDPVPSVVDATIAYPAFLTPGPGSGTLSGCANELLNIADQLRTRRQEAIDLNSSGITTSDSSGIVSYYLPDPPEGTVDTEAYWNDMDTVTNVKSYNSESVKNAQAESAELQEALDSGDGKSSKGRDINEIMAEIAKHQDIPTYGAAFVTTWTPEAYLDLSERISNKQRELGNESKRPYNGGILGGLEQENNSNPNATSMLGHLLASYSQSQNGAEALDKSNAFTEAAIASGHQRLGELNRLLSTPDAYYDDNFILRLAERLEEEPIITDDDPLAGVMSAMGNRPEAAVNYFMPDWEPPGIHTDPSPAAVARWELLNNREWGASGIDGLSRALAGASSLRPPSDSTIDDRATWVTAKGLTLLAENTDSIQWNSTEHNIGILLGNCGPEVTGIATRSQIIPGDEEPYKTAPITINGGESSTIENSVARLLHEVSDSSDANYEIAKGTTAYAAARSSARNGLGAATIDEIKATYDDQAEVINLLTSLNNSENSSSIYDGAMAATSILGAVPSPHISFPATVVNTGLSTVRSSAPDATGHHDNSALLGAAYTNALNSGLVNNIPDPEENPWCSVNENGGYEITLETEEQIKSFYSWIKDNDGSDAELISTLNEIGTEQETKPWTDEKEFKRAYGGEEW</sequence>
<dbReference type="Proteomes" id="UP000824496">
    <property type="component" value="Chromosome"/>
</dbReference>
<feature type="domain" description="DUF6571" evidence="2">
    <location>
        <begin position="1"/>
        <end position="531"/>
    </location>
</feature>
<name>A0ABM7U6P9_9ACTO</name>
<feature type="compositionally biased region" description="Low complexity" evidence="1">
    <location>
        <begin position="142"/>
        <end position="153"/>
    </location>
</feature>
<organism evidence="3 4">
    <name type="scientific">Actinomyces capricornis</name>
    <dbReference type="NCBI Taxonomy" id="2755559"/>
    <lineage>
        <taxon>Bacteria</taxon>
        <taxon>Bacillati</taxon>
        <taxon>Actinomycetota</taxon>
        <taxon>Actinomycetes</taxon>
        <taxon>Actinomycetales</taxon>
        <taxon>Actinomycetaceae</taxon>
        <taxon>Actinomyces</taxon>
    </lineage>
</organism>
<evidence type="ECO:0000256" key="1">
    <source>
        <dbReference type="SAM" id="MobiDB-lite"/>
    </source>
</evidence>